<dbReference type="GO" id="GO:0046872">
    <property type="term" value="F:metal ion binding"/>
    <property type="evidence" value="ECO:0007669"/>
    <property type="project" value="UniProtKB-KW"/>
</dbReference>
<dbReference type="CTD" id="9821707"/>
<evidence type="ECO:0000256" key="17">
    <source>
        <dbReference type="ARBA" id="ARBA00023204"/>
    </source>
</evidence>
<accession>A0A6A5HD98</accession>
<dbReference type="InterPro" id="IPR043128">
    <property type="entry name" value="Rev_trsase/Diguanyl_cyclase"/>
</dbReference>
<evidence type="ECO:0000259" key="22">
    <source>
        <dbReference type="PROSITE" id="PS50172"/>
    </source>
</evidence>
<dbReference type="GO" id="GO:0008158">
    <property type="term" value="F:hedgehog receptor activity"/>
    <property type="evidence" value="ECO:0007669"/>
    <property type="project" value="TreeGrafter"/>
</dbReference>
<dbReference type="InterPro" id="IPR053848">
    <property type="entry name" value="IMS_HHH_1"/>
</dbReference>
<comment type="subcellular location">
    <subcellularLocation>
        <location evidence="2">Membrane</location>
        <topology evidence="2">Multi-pass membrane protein</topology>
    </subcellularLocation>
    <subcellularLocation>
        <location evidence="1">Nucleus</location>
    </subcellularLocation>
</comment>
<comment type="caution">
    <text evidence="24">The sequence shown here is derived from an EMBL/GenBank/DDBJ whole genome shotgun (WGS) entry which is preliminary data.</text>
</comment>
<dbReference type="GO" id="GO:0005634">
    <property type="term" value="C:nucleus"/>
    <property type="evidence" value="ECO:0007669"/>
    <property type="project" value="UniProtKB-SubCell"/>
</dbReference>
<dbReference type="RefSeq" id="XP_053589479.1">
    <property type="nucleotide sequence ID" value="XM_053725285.1"/>
</dbReference>
<dbReference type="InterPro" id="IPR017961">
    <property type="entry name" value="DNA_pol_Y-fam_little_finger"/>
</dbReference>
<sequence>MLTLLEPPGAKRSPNVGNYNNRSAQHLLNLAPEDEDLYEAYDENEDYAENERTGNILTRFLDRYLVGQSSSADYNDRWKREFRARPSWCDADLCLQQINRGKATGNRYALYSRSLIQKLLFALGNAVHRNAWSIIITISLIFAFCCFGLQYVKIETDIVKLWVAQGGRLDEELNFLPNMKKLMKEEANNTGTELPKENGLGGGYQVLIQTPEFEGQNALDQQPLLKHVEIMRHIASFNVSVHGVDWSLSDLCFKPAPPAVDPGSAAANIDDVIDRIVPCIWITPIDCFWEGAKALGPNPPLPKKSLGPLGAFISSLPDNDMIRWSDFDPIKVIGEIHRTFNLGSHYTFFERAGVGHGYMDRPCIDPLDHECPPMAKNHFDVCPYIDKIRETAQKYGTDIVEEKKKEEEGSDWFSWFGRKKRETDIDAQMIHPAQPADSIPVVEGAVPADIPTTIDDSPILPATTQSPEEIQKRKDRELKEHCQKYRKSAFEWLKQNRDKWAEVMTEDMYPKNVNYAAEMTGGCSGFASNVLHWPEDMILGNPRREKTPGNLTGADALQSVFLVASPDDVFLRFQQKPGRKPMKPGLDYSIWNKTAAEKVLQAWQRNFTKSIYTHVANFDEHGNERRTLHPLASTSIADMLEEFCQFNYTIIFAGYALMLAYAIVTQARFDNCLPATESSMGLALAGVLVVTFASVAGLGLATWFGIEFNAATTQIVPFLTLGIGVDNMFMLLHNYRDVVKLAGGHAEMAILMRETGMSILCTSINNILSFLTGTLLPIPALRSFCAQSSILLTFNFIAILTIYPAIISIDLRRKKAQRRDLLCCLYGDTREESYSMISKPKIQNKRIIGAPSEASIMQQFDGITQAQMASSDDPAPYSLHAFIRYYYIPLISRPACKVAVIIGCLTLLAASIYGMQQSTLGLELGDVLPEHTAPAQFLRARDKYFSFYPMFAVIKGPNIDYALQQRQIENYRISMGASKFIIKNKHQEPSEKYWLGLMRDWLISIQRGFDEELAKGSFDLATGTIIGNNVSEDARIAHALMCSHGELYECAGRVGRIRLVDASGMINYDGFYNYLTAWYNVDHMMYYVSQASFFPTPPKWTLMKNHTENYIPAAKPLVYSQIPFYLTGLTDTTVIVKAIKEIRDVCERFNELKLPNFPQGIAFTFWEQYLFLTGNLMQAISIITISVFCVISVLLFNPWAAAMVVCILGIMTCELAGFMGLVGIKLNPVSAVTLITAVGIGVEFTVHVVVSFLTALGTRAQRTSSAVDRVFVPVIHGSFSTLLGILMLGFSEFEFVVKYFFIVMTALIATGIINGLILLPVLLSWFGPKREISPADGKTTLALPPPLPKNLNSSRSGGDDSDEDDEPSGLESLDGFVEDEQVTVIENRANDTVLVEDDISFGEGRVDLDDTISRMLDSSEDEEERDEEPKNDALANLLKSFREVEPTGEQDEEDVSNVSIDIFGDTTREREENEEVDDENMETIVEEAILLPVYVPDGKEIPTRKRHVESTECEPSTSYKTATIPAALGIDGPVGLVSSEVGDQRYQPKTINIHGQTFEINSFNDYMRMKITKLNHQVNSEKSKPFEKVSETLKGYSVFVNGYTEPPALVIRDLMMSHGGEYHCYYQHGITTYTIASSIATAKVNRIREKEIFIKADWITESIAAGKPLDYRDFLIYEKGSQEKGQMQQFLNSARSTNTVTEKEITSPNRFQDARNPNFIRDYYARSRLHLISTLAQDMKDFVANLKMDGKMTEKCFAEEELREIGHAASKTNLGNTVFHVDLDCFFVSVAVRDRMDLKDKEVAITHSKGTVSNSMSEVASCSYAARNCGVKNGMLVRDALQKCPQLTLLPYQFDDYVLVSRQIYQILASYTLELRAVSCDEMYINMSNLCEKYGINDPTALAEHIRKVIREKTRCPASVGIGSTSLLARLATRHAKPDGVFWITEEKKNEFMADERIRDLPGVGFEMTHRLSSFFGDITKCSQLQQKTKRELIPVFGPKLATKVFNQCRGTEEDPVDFWKTQIRKSVSCDINYGIRFTKKEEVLQLMTAIGTELERKLTDSKTSAGSLTLKLMVRSADAPLQTAKFMGHGICDIFTKTCNLSVATNRGETLTSESMRLYAKVSPKVEDLRGVGVTCGKLKSKIKKDAATAVQEMFGIGRKEEISRNPVNPRSKKTISSNIREQDEDDDRDMRIQMNEPRIPSCSIQHLKRIPHPTEVRISNEIDIPGILKLSRSHIRKSVKASELEEENSVDLSEKCISILEKFLQSEPTKEHVLDIHEILSTLLISGKLLTLKSVLQKFEEMSMNSEKSHEDWFTVFHSMQPYIKEESTNLFEYPLESIDGRTSKCANRCIGNSKINQKTLIPREVFVPDSTNDDK</sequence>
<dbReference type="InterPro" id="IPR000731">
    <property type="entry name" value="SSD"/>
</dbReference>
<keyword evidence="9" id="KW-0548">Nucleotidyltransferase</keyword>
<dbReference type="FunFam" id="1.20.1640.10:FF:000061">
    <property type="entry name" value="Protein patched homolog 1"/>
    <property type="match status" value="1"/>
</dbReference>
<protein>
    <recommendedName>
        <fullName evidence="5">DNA repair protein REV1</fullName>
    </recommendedName>
</protein>
<evidence type="ECO:0000256" key="13">
    <source>
        <dbReference type="ARBA" id="ARBA00022989"/>
    </source>
</evidence>
<keyword evidence="7" id="KW-0808">Transferase</keyword>
<keyword evidence="13 20" id="KW-1133">Transmembrane helix</keyword>
<dbReference type="Gene3D" id="3.30.1490.100">
    <property type="entry name" value="DNA polymerase, Y-family, little finger domain"/>
    <property type="match status" value="1"/>
</dbReference>
<dbReference type="FunFam" id="3.40.1170.60:FF:000022">
    <property type="entry name" value="DNA repair protein REV1"/>
    <property type="match status" value="1"/>
</dbReference>
<dbReference type="SMART" id="SM00292">
    <property type="entry name" value="BRCT"/>
    <property type="match status" value="1"/>
</dbReference>
<dbReference type="Gene3D" id="3.30.70.270">
    <property type="match status" value="1"/>
</dbReference>
<evidence type="ECO:0000256" key="18">
    <source>
        <dbReference type="ARBA" id="ARBA00023242"/>
    </source>
</evidence>
<dbReference type="GO" id="GO:0003684">
    <property type="term" value="F:damaged DNA binding"/>
    <property type="evidence" value="ECO:0007669"/>
    <property type="project" value="InterPro"/>
</dbReference>
<keyword evidence="16" id="KW-0325">Glycoprotein</keyword>
<evidence type="ECO:0000256" key="14">
    <source>
        <dbReference type="ARBA" id="ARBA00023125"/>
    </source>
</evidence>
<comment type="similarity">
    <text evidence="4">Belongs to the DNA polymerase type-Y family.</text>
</comment>
<evidence type="ECO:0000256" key="15">
    <source>
        <dbReference type="ARBA" id="ARBA00023136"/>
    </source>
</evidence>
<evidence type="ECO:0000256" key="12">
    <source>
        <dbReference type="ARBA" id="ARBA00022842"/>
    </source>
</evidence>
<dbReference type="GO" id="GO:0005886">
    <property type="term" value="C:plasma membrane"/>
    <property type="evidence" value="ECO:0007669"/>
    <property type="project" value="TreeGrafter"/>
</dbReference>
<feature type="transmembrane region" description="Helical" evidence="20">
    <location>
        <begin position="1299"/>
        <end position="1326"/>
    </location>
</feature>
<dbReference type="SUPFAM" id="SSF56672">
    <property type="entry name" value="DNA/RNA polymerases"/>
    <property type="match status" value="1"/>
</dbReference>
<evidence type="ECO:0000259" key="21">
    <source>
        <dbReference type="PROSITE" id="PS50156"/>
    </source>
</evidence>
<keyword evidence="10" id="KW-0479">Metal-binding</keyword>
<dbReference type="FunFam" id="3.40.50.10190:FF:000130">
    <property type="entry name" value="DNA repair protein REV1"/>
    <property type="match status" value="1"/>
</dbReference>
<proteinExistence type="inferred from homology"/>
<feature type="transmembrane region" description="Helical" evidence="20">
    <location>
        <begin position="648"/>
        <end position="669"/>
    </location>
</feature>
<evidence type="ECO:0000313" key="25">
    <source>
        <dbReference type="Proteomes" id="UP000483820"/>
    </source>
</evidence>
<evidence type="ECO:0000256" key="2">
    <source>
        <dbReference type="ARBA" id="ARBA00004141"/>
    </source>
</evidence>
<feature type="domain" description="UmuC" evidence="23">
    <location>
        <begin position="1778"/>
        <end position="1965"/>
    </location>
</feature>
<evidence type="ECO:0000259" key="23">
    <source>
        <dbReference type="PROSITE" id="PS50173"/>
    </source>
</evidence>
<evidence type="ECO:0000256" key="16">
    <source>
        <dbReference type="ARBA" id="ARBA00023180"/>
    </source>
</evidence>
<evidence type="ECO:0000256" key="20">
    <source>
        <dbReference type="SAM" id="Phobius"/>
    </source>
</evidence>
<dbReference type="InterPro" id="IPR036420">
    <property type="entry name" value="BRCT_dom_sf"/>
</dbReference>
<dbReference type="InterPro" id="IPR053958">
    <property type="entry name" value="HMGCR/SNAP/NPC1-like_SSD"/>
</dbReference>
<dbReference type="KEGG" id="crq:GCK72_005683"/>
<feature type="transmembrane region" description="Helical" evidence="20">
    <location>
        <begin position="681"/>
        <end position="703"/>
    </location>
</feature>
<evidence type="ECO:0000256" key="7">
    <source>
        <dbReference type="ARBA" id="ARBA00022679"/>
    </source>
</evidence>
<dbReference type="InterPro" id="IPR043502">
    <property type="entry name" value="DNA/RNA_pol_sf"/>
</dbReference>
<evidence type="ECO:0000256" key="9">
    <source>
        <dbReference type="ARBA" id="ARBA00022695"/>
    </source>
</evidence>
<dbReference type="Proteomes" id="UP000483820">
    <property type="component" value="Chromosome II"/>
</dbReference>
<evidence type="ECO:0000313" key="24">
    <source>
        <dbReference type="EMBL" id="KAF1765730.1"/>
    </source>
</evidence>
<dbReference type="GO" id="GO:0018996">
    <property type="term" value="P:molting cycle, collagen and cuticulin-based cuticle"/>
    <property type="evidence" value="ECO:0007669"/>
    <property type="project" value="UniProtKB-ARBA"/>
</dbReference>
<dbReference type="GeneID" id="9821707"/>
<dbReference type="InterPro" id="IPR001126">
    <property type="entry name" value="UmuC"/>
</dbReference>
<evidence type="ECO:0000256" key="10">
    <source>
        <dbReference type="ARBA" id="ARBA00022723"/>
    </source>
</evidence>
<dbReference type="Gene3D" id="6.10.250.1490">
    <property type="match status" value="1"/>
</dbReference>
<keyword evidence="15 20" id="KW-0472">Membrane</keyword>
<dbReference type="SUPFAM" id="SSF52113">
    <property type="entry name" value="BRCT domain"/>
    <property type="match status" value="1"/>
</dbReference>
<feature type="region of interest" description="Disordered" evidence="19">
    <location>
        <begin position="451"/>
        <end position="472"/>
    </location>
</feature>
<dbReference type="Pfam" id="PF12349">
    <property type="entry name" value="Sterol-sensing"/>
    <property type="match status" value="1"/>
</dbReference>
<dbReference type="GO" id="GO:0003887">
    <property type="term" value="F:DNA-directed DNA polymerase activity"/>
    <property type="evidence" value="ECO:0007669"/>
    <property type="project" value="InterPro"/>
</dbReference>
<dbReference type="PANTHER" id="PTHR46022">
    <property type="entry name" value="PROTEIN PATCHED"/>
    <property type="match status" value="1"/>
</dbReference>
<evidence type="ECO:0000256" key="8">
    <source>
        <dbReference type="ARBA" id="ARBA00022692"/>
    </source>
</evidence>
<evidence type="ECO:0000256" key="11">
    <source>
        <dbReference type="ARBA" id="ARBA00022763"/>
    </source>
</evidence>
<feature type="compositionally biased region" description="Acidic residues" evidence="19">
    <location>
        <begin position="1359"/>
        <end position="1368"/>
    </location>
</feature>
<feature type="region of interest" description="Disordered" evidence="19">
    <location>
        <begin position="2165"/>
        <end position="2189"/>
    </location>
</feature>
<keyword evidence="14" id="KW-0238">DNA-binding</keyword>
<dbReference type="FunFam" id="3.30.1490.100:FF:000001">
    <property type="entry name" value="DNA repair protein REV1"/>
    <property type="match status" value="1"/>
</dbReference>
<evidence type="ECO:0000256" key="1">
    <source>
        <dbReference type="ARBA" id="ARBA00004123"/>
    </source>
</evidence>
<gene>
    <name evidence="24" type="ORF">GCK72_005683</name>
</gene>
<keyword evidence="12" id="KW-0460">Magnesium</keyword>
<dbReference type="SUPFAM" id="SSF100879">
    <property type="entry name" value="Lesion bypass DNA polymerase (Y-family), little finger domain"/>
    <property type="match status" value="1"/>
</dbReference>
<keyword evidence="6" id="KW-0237">DNA synthesis</keyword>
<feature type="transmembrane region" description="Helical" evidence="20">
    <location>
        <begin position="1202"/>
        <end position="1224"/>
    </location>
</feature>
<keyword evidence="18" id="KW-0539">Nucleus</keyword>
<dbReference type="Pfam" id="PF21999">
    <property type="entry name" value="IMS_HHH_1"/>
    <property type="match status" value="1"/>
</dbReference>
<dbReference type="SUPFAM" id="SSF82866">
    <property type="entry name" value="Multidrug efflux transporter AcrB transmembrane domain"/>
    <property type="match status" value="2"/>
</dbReference>
<evidence type="ECO:0000256" key="4">
    <source>
        <dbReference type="ARBA" id="ARBA00010945"/>
    </source>
</evidence>
<dbReference type="Gene3D" id="3.40.50.10190">
    <property type="entry name" value="BRCT domain"/>
    <property type="match status" value="1"/>
</dbReference>
<evidence type="ECO:0000256" key="5">
    <source>
        <dbReference type="ARBA" id="ARBA00020399"/>
    </source>
</evidence>
<feature type="transmembrane region" description="Helical" evidence="20">
    <location>
        <begin position="1270"/>
        <end position="1290"/>
    </location>
</feature>
<evidence type="ECO:0000256" key="19">
    <source>
        <dbReference type="SAM" id="MobiDB-lite"/>
    </source>
</evidence>
<feature type="domain" description="SSD" evidence="21">
    <location>
        <begin position="647"/>
        <end position="809"/>
    </location>
</feature>
<dbReference type="GO" id="GO:0045879">
    <property type="term" value="P:negative regulation of smoothened signaling pathway"/>
    <property type="evidence" value="ECO:0007669"/>
    <property type="project" value="TreeGrafter"/>
</dbReference>
<feature type="transmembrane region" description="Helical" evidence="20">
    <location>
        <begin position="790"/>
        <end position="809"/>
    </location>
</feature>
<dbReference type="Pfam" id="PF11799">
    <property type="entry name" value="IMS_C"/>
    <property type="match status" value="1"/>
</dbReference>
<dbReference type="InterPro" id="IPR036775">
    <property type="entry name" value="DNA_pol_Y-fam_lit_finger_sf"/>
</dbReference>
<feature type="transmembrane region" description="Helical" evidence="20">
    <location>
        <begin position="1176"/>
        <end position="1196"/>
    </location>
</feature>
<dbReference type="GO" id="GO:0006281">
    <property type="term" value="P:DNA repair"/>
    <property type="evidence" value="ECO:0007669"/>
    <property type="project" value="UniProtKB-KW"/>
</dbReference>
<organism evidence="24 25">
    <name type="scientific">Caenorhabditis remanei</name>
    <name type="common">Caenorhabditis vulgaris</name>
    <dbReference type="NCBI Taxonomy" id="31234"/>
    <lineage>
        <taxon>Eukaryota</taxon>
        <taxon>Metazoa</taxon>
        <taxon>Ecdysozoa</taxon>
        <taxon>Nematoda</taxon>
        <taxon>Chromadorea</taxon>
        <taxon>Rhabditida</taxon>
        <taxon>Rhabditina</taxon>
        <taxon>Rhabditomorpha</taxon>
        <taxon>Rhabditoidea</taxon>
        <taxon>Rhabditidae</taxon>
        <taxon>Peloderinae</taxon>
        <taxon>Caenorhabditis</taxon>
    </lineage>
</organism>
<dbReference type="Pfam" id="PF00817">
    <property type="entry name" value="IMS"/>
    <property type="match status" value="1"/>
</dbReference>
<dbReference type="GO" id="GO:0097108">
    <property type="term" value="F:hedgehog family protein binding"/>
    <property type="evidence" value="ECO:0007669"/>
    <property type="project" value="TreeGrafter"/>
</dbReference>
<name>A0A6A5HD98_CAERE</name>
<dbReference type="PROSITE" id="PS50156">
    <property type="entry name" value="SSD"/>
    <property type="match status" value="1"/>
</dbReference>
<dbReference type="PROSITE" id="PS50173">
    <property type="entry name" value="UMUC"/>
    <property type="match status" value="1"/>
</dbReference>
<comment type="similarity">
    <text evidence="3">Belongs to the patched family.</text>
</comment>
<dbReference type="EMBL" id="WUAV01000002">
    <property type="protein sequence ID" value="KAF1765730.1"/>
    <property type="molecule type" value="Genomic_DNA"/>
</dbReference>
<feature type="transmembrane region" description="Helical" evidence="20">
    <location>
        <begin position="715"/>
        <end position="735"/>
    </location>
</feature>
<keyword evidence="17" id="KW-0234">DNA repair</keyword>
<keyword evidence="8 20" id="KW-0812">Transmembrane</keyword>
<dbReference type="Gene3D" id="1.10.150.20">
    <property type="entry name" value="5' to 3' exonuclease, C-terminal subdomain"/>
    <property type="match status" value="1"/>
</dbReference>
<dbReference type="CDD" id="cd01701">
    <property type="entry name" value="PolY_Rev1"/>
    <property type="match status" value="1"/>
</dbReference>
<evidence type="ECO:0000256" key="6">
    <source>
        <dbReference type="ARBA" id="ARBA00022634"/>
    </source>
</evidence>
<dbReference type="InterPro" id="IPR001357">
    <property type="entry name" value="BRCT_dom"/>
</dbReference>
<evidence type="ECO:0000256" key="3">
    <source>
        <dbReference type="ARBA" id="ARBA00005585"/>
    </source>
</evidence>
<feature type="region of interest" description="Disordered" evidence="19">
    <location>
        <begin position="1336"/>
        <end position="1376"/>
    </location>
</feature>
<feature type="transmembrane region" description="Helical" evidence="20">
    <location>
        <begin position="756"/>
        <end position="778"/>
    </location>
</feature>
<dbReference type="Gene3D" id="3.40.1170.60">
    <property type="match status" value="1"/>
</dbReference>
<feature type="domain" description="BRCT" evidence="22">
    <location>
        <begin position="1588"/>
        <end position="1676"/>
    </location>
</feature>
<dbReference type="FunFam" id="1.20.1640.10:FF:000031">
    <property type="entry name" value="PaTChed family"/>
    <property type="match status" value="1"/>
</dbReference>
<dbReference type="PANTHER" id="PTHR46022:SF1">
    <property type="entry name" value="PROTEIN PATCHED"/>
    <property type="match status" value="1"/>
</dbReference>
<reference evidence="24 25" key="1">
    <citation type="submission" date="2019-12" db="EMBL/GenBank/DDBJ databases">
        <title>Chromosome-level assembly of the Caenorhabditis remanei genome.</title>
        <authorList>
            <person name="Teterina A.A."/>
            <person name="Willis J.H."/>
            <person name="Phillips P.C."/>
        </authorList>
    </citation>
    <scope>NUCLEOTIDE SEQUENCE [LARGE SCALE GENOMIC DNA]</scope>
    <source>
        <strain evidence="24 25">PX506</strain>
        <tissue evidence="24">Whole organism</tissue>
    </source>
</reference>
<dbReference type="Gene3D" id="1.20.1640.10">
    <property type="entry name" value="Multidrug efflux transporter AcrB transmembrane domain"/>
    <property type="match status" value="2"/>
</dbReference>
<keyword evidence="11" id="KW-0227">DNA damage</keyword>
<dbReference type="PROSITE" id="PS50172">
    <property type="entry name" value="BRCT"/>
    <property type="match status" value="1"/>
</dbReference>
<feature type="transmembrane region" description="Helical" evidence="20">
    <location>
        <begin position="1231"/>
        <end position="1250"/>
    </location>
</feature>
<dbReference type="GO" id="GO:0005119">
    <property type="term" value="F:smoothened binding"/>
    <property type="evidence" value="ECO:0007669"/>
    <property type="project" value="TreeGrafter"/>
</dbReference>